<dbReference type="EMBL" id="ADGK01000074">
    <property type="protein sequence ID" value="EFE23532.1"/>
    <property type="molecule type" value="Genomic_DNA"/>
</dbReference>
<evidence type="ECO:0000313" key="2">
    <source>
        <dbReference type="Proteomes" id="UP000003692"/>
    </source>
</evidence>
<protein>
    <submittedName>
        <fullName evidence="1">Uncharacterized protein</fullName>
    </submittedName>
</protein>
<dbReference type="AlphaFoldDB" id="D4F3X0"/>
<proteinExistence type="predicted"/>
<accession>D4F3X0</accession>
<reference evidence="1 2" key="1">
    <citation type="submission" date="2010-02" db="EMBL/GenBank/DDBJ databases">
        <authorList>
            <person name="Weinstock G."/>
            <person name="Sodergren E."/>
            <person name="Clifton S."/>
            <person name="Fulton L."/>
            <person name="Fulton B."/>
            <person name="Courtney L."/>
            <person name="Fronick C."/>
            <person name="Harrison M."/>
            <person name="Strong C."/>
            <person name="Farmer C."/>
            <person name="Delahaunty K."/>
            <person name="Markovic C."/>
            <person name="Hall O."/>
            <person name="Minx P."/>
            <person name="Tomlinson C."/>
            <person name="Mitreva M."/>
            <person name="Nelson J."/>
            <person name="Hou S."/>
            <person name="Wollam A."/>
            <person name="Pepin K.H."/>
            <person name="Johnson M."/>
            <person name="Bhonagiri V."/>
            <person name="Zhang X."/>
            <person name="Suruliraj S."/>
            <person name="Warren W."/>
            <person name="Chinwalla A."/>
            <person name="Mardis E.R."/>
            <person name="Wilson R.K."/>
        </authorList>
    </citation>
    <scope>NUCLEOTIDE SEQUENCE [LARGE SCALE GENOMIC DNA]</scope>
    <source>
        <strain evidence="1 2">ATCC 23685</strain>
    </source>
</reference>
<comment type="caution">
    <text evidence="1">The sequence shown here is derived from an EMBL/GenBank/DDBJ whole genome shotgun (WGS) entry which is preliminary data.</text>
</comment>
<evidence type="ECO:0000313" key="1">
    <source>
        <dbReference type="EMBL" id="EFE23532.1"/>
    </source>
</evidence>
<organism evidence="1 2">
    <name type="scientific">Edwardsiella tarda ATCC 23685</name>
    <dbReference type="NCBI Taxonomy" id="500638"/>
    <lineage>
        <taxon>Bacteria</taxon>
        <taxon>Pseudomonadati</taxon>
        <taxon>Pseudomonadota</taxon>
        <taxon>Gammaproteobacteria</taxon>
        <taxon>Enterobacterales</taxon>
        <taxon>Hafniaceae</taxon>
        <taxon>Edwardsiella</taxon>
    </lineage>
</organism>
<dbReference type="Proteomes" id="UP000003692">
    <property type="component" value="Unassembled WGS sequence"/>
</dbReference>
<dbReference type="HOGENOM" id="CLU_3308776_0_0_6"/>
<sequence length="39" mass="4560">MYPVVFWRDCTKRDRTITRLSILPALAPRQTLQGISGWL</sequence>
<name>D4F3X0_EDWTA</name>
<gene>
    <name evidence="1" type="ORF">EDWATA_01435</name>
</gene>